<protein>
    <submittedName>
        <fullName evidence="2">Uncharacterized protein</fullName>
    </submittedName>
</protein>
<evidence type="ECO:0000256" key="1">
    <source>
        <dbReference type="SAM" id="Coils"/>
    </source>
</evidence>
<keyword evidence="1" id="KW-0175">Coiled coil</keyword>
<dbReference type="EMBL" id="JACMRX010000006">
    <property type="protein sequence ID" value="KAF7987677.1"/>
    <property type="molecule type" value="Genomic_DNA"/>
</dbReference>
<name>A0A835CKX6_APHGI</name>
<comment type="caution">
    <text evidence="2">The sequence shown here is derived from an EMBL/GenBank/DDBJ whole genome shotgun (WGS) entry which is preliminary data.</text>
</comment>
<dbReference type="InterPro" id="IPR038911">
    <property type="entry name" value="SCLT1"/>
</dbReference>
<sequence length="637" mass="76248">MLKTEIKPKISNDNRNLIIDEYETIIDDLQHELKTCKIVQLQLKNELEAVKEENKKTSVLIREEFNHASCVDCPGSNINTELIDNLKKQMTIIQFEKESIYQLWQMSLKAVDTLEEEIKLSKYNFNDKQVNTIKETYSEAIKALEEKLVQAKNNFIKYEKLWETGKLKIEELNNEKTNIEKKYKSLQDNLMKNNEDNQKIINNLQLELEKKENELLINKNSMKKLENDIIETKILAKKLTVKDQESKNKVAEAIELIETAMKEKESIAQREKILIDEKEKLEKQLTNLAETFAKRLENELEKSKDNYDKKINKYILEIKELKSELREKTTYLDRSQRECRLFEQELEKMNHGSDDFNEKTRLKVIELEEKLKEANEKLINNEEIYKKKIQDKIRLSDERIVELEERLASVNDRLRRNQSYTAREMEERVREADDRVKDVVDRCTGLDKRLTRALDERENTTSELRSLQITFDRETMRRENERRLLENRIRELQDNLKISNDTLEKSNDKINMLTNQIELLKTENIQNKNYINRNEINQSIDAEKSFNFKMIQEKYEERITELTKHVKIHQELSNKWKDEAEFLAEKFQTRYQELRLKSVNLQKENEELNRELLSCRQQVAMCRARIMQRCQTDESDR</sequence>
<evidence type="ECO:0000313" key="2">
    <source>
        <dbReference type="EMBL" id="KAF7987677.1"/>
    </source>
</evidence>
<organism evidence="2 3">
    <name type="scientific">Aphidius gifuensis</name>
    <name type="common">Parasitoid wasp</name>
    <dbReference type="NCBI Taxonomy" id="684658"/>
    <lineage>
        <taxon>Eukaryota</taxon>
        <taxon>Metazoa</taxon>
        <taxon>Ecdysozoa</taxon>
        <taxon>Arthropoda</taxon>
        <taxon>Hexapoda</taxon>
        <taxon>Insecta</taxon>
        <taxon>Pterygota</taxon>
        <taxon>Neoptera</taxon>
        <taxon>Endopterygota</taxon>
        <taxon>Hymenoptera</taxon>
        <taxon>Apocrita</taxon>
        <taxon>Ichneumonoidea</taxon>
        <taxon>Braconidae</taxon>
        <taxon>Aphidiinae</taxon>
        <taxon>Aphidius</taxon>
    </lineage>
</organism>
<dbReference type="GO" id="GO:0045162">
    <property type="term" value="P:clustering of voltage-gated sodium channels"/>
    <property type="evidence" value="ECO:0007669"/>
    <property type="project" value="InterPro"/>
</dbReference>
<dbReference type="Proteomes" id="UP000639338">
    <property type="component" value="Unassembled WGS sequence"/>
</dbReference>
<proteinExistence type="predicted"/>
<feature type="coiled-coil region" evidence="1">
    <location>
        <begin position="577"/>
        <end position="625"/>
    </location>
</feature>
<dbReference type="PANTHER" id="PTHR35970:SF1">
    <property type="entry name" value="SODIUM CHANNEL AND CLATHRIN LINKER 1"/>
    <property type="match status" value="1"/>
</dbReference>
<dbReference type="GO" id="GO:0005814">
    <property type="term" value="C:centriole"/>
    <property type="evidence" value="ECO:0007669"/>
    <property type="project" value="TreeGrafter"/>
</dbReference>
<gene>
    <name evidence="2" type="ORF">HCN44_003540</name>
</gene>
<feature type="coiled-coil region" evidence="1">
    <location>
        <begin position="134"/>
        <end position="523"/>
    </location>
</feature>
<dbReference type="AlphaFoldDB" id="A0A835CKX6"/>
<dbReference type="GO" id="GO:0060271">
    <property type="term" value="P:cilium assembly"/>
    <property type="evidence" value="ECO:0007669"/>
    <property type="project" value="TreeGrafter"/>
</dbReference>
<evidence type="ECO:0000313" key="3">
    <source>
        <dbReference type="Proteomes" id="UP000639338"/>
    </source>
</evidence>
<reference evidence="2 3" key="1">
    <citation type="submission" date="2020-08" db="EMBL/GenBank/DDBJ databases">
        <title>Aphidius gifuensis genome sequencing and assembly.</title>
        <authorList>
            <person name="Du Z."/>
        </authorList>
    </citation>
    <scope>NUCLEOTIDE SEQUENCE [LARGE SCALE GENOMIC DNA]</scope>
    <source>
        <strain evidence="2">YNYX2018</strain>
        <tissue evidence="2">Adults</tissue>
    </source>
</reference>
<dbReference type="PANTHER" id="PTHR35970">
    <property type="entry name" value="SODIUM CHANNEL AND CLATHRIN LINKER 1"/>
    <property type="match status" value="1"/>
</dbReference>
<keyword evidence="3" id="KW-1185">Reference proteome</keyword>
<dbReference type="OrthoDB" id="551053at2759"/>
<accession>A0A835CKX6</accession>